<proteinExistence type="predicted"/>
<gene>
    <name evidence="2" type="ORF">DY000_02006361</name>
</gene>
<reference evidence="2 3" key="1">
    <citation type="journal article" date="2020" name="BMC Genomics">
        <title>Intraspecific diversification of the crop wild relative Brassica cretica Lam. using demographic model selection.</title>
        <authorList>
            <person name="Kioukis A."/>
            <person name="Michalopoulou V.A."/>
            <person name="Briers L."/>
            <person name="Pirintsos S."/>
            <person name="Studholme D.J."/>
            <person name="Pavlidis P."/>
            <person name="Sarris P.F."/>
        </authorList>
    </citation>
    <scope>NUCLEOTIDE SEQUENCE [LARGE SCALE GENOMIC DNA]</scope>
    <source>
        <strain evidence="3">cv. PFS-1207/04</strain>
    </source>
</reference>
<feature type="region of interest" description="Disordered" evidence="1">
    <location>
        <begin position="1"/>
        <end position="25"/>
    </location>
</feature>
<feature type="region of interest" description="Disordered" evidence="1">
    <location>
        <begin position="96"/>
        <end position="129"/>
    </location>
</feature>
<evidence type="ECO:0000256" key="1">
    <source>
        <dbReference type="SAM" id="MobiDB-lite"/>
    </source>
</evidence>
<accession>A0ABQ7BY10</accession>
<feature type="compositionally biased region" description="Basic and acidic residues" evidence="1">
    <location>
        <begin position="120"/>
        <end position="129"/>
    </location>
</feature>
<feature type="compositionally biased region" description="Polar residues" evidence="1">
    <location>
        <begin position="97"/>
        <end position="119"/>
    </location>
</feature>
<evidence type="ECO:0000313" key="3">
    <source>
        <dbReference type="Proteomes" id="UP000266723"/>
    </source>
</evidence>
<dbReference type="EMBL" id="QGKV02000832">
    <property type="protein sequence ID" value="KAF3544237.1"/>
    <property type="molecule type" value="Genomic_DNA"/>
</dbReference>
<feature type="region of interest" description="Disordered" evidence="1">
    <location>
        <begin position="39"/>
        <end position="61"/>
    </location>
</feature>
<dbReference type="PROSITE" id="PS51257">
    <property type="entry name" value="PROKAR_LIPOPROTEIN"/>
    <property type="match status" value="1"/>
</dbReference>
<name>A0ABQ7BY10_BRACR</name>
<keyword evidence="3" id="KW-1185">Reference proteome</keyword>
<sequence>MAALRGSTTMATTKEKTASSPQLSLSCVDKDSWTKEIRDNNLEAHPLSETPPQLSRVHPWRIPNSHTANHELIHSESRAHPLSKTTLQLSRAHPQWILSSPTSNPELINSLKQSNSVSNRGEENRRSVD</sequence>
<dbReference type="Proteomes" id="UP000266723">
    <property type="component" value="Unassembled WGS sequence"/>
</dbReference>
<protein>
    <submittedName>
        <fullName evidence="2">Uncharacterized protein</fullName>
    </submittedName>
</protein>
<evidence type="ECO:0000313" key="2">
    <source>
        <dbReference type="EMBL" id="KAF3544237.1"/>
    </source>
</evidence>
<comment type="caution">
    <text evidence="2">The sequence shown here is derived from an EMBL/GenBank/DDBJ whole genome shotgun (WGS) entry which is preliminary data.</text>
</comment>
<organism evidence="2 3">
    <name type="scientific">Brassica cretica</name>
    <name type="common">Mustard</name>
    <dbReference type="NCBI Taxonomy" id="69181"/>
    <lineage>
        <taxon>Eukaryota</taxon>
        <taxon>Viridiplantae</taxon>
        <taxon>Streptophyta</taxon>
        <taxon>Embryophyta</taxon>
        <taxon>Tracheophyta</taxon>
        <taxon>Spermatophyta</taxon>
        <taxon>Magnoliopsida</taxon>
        <taxon>eudicotyledons</taxon>
        <taxon>Gunneridae</taxon>
        <taxon>Pentapetalae</taxon>
        <taxon>rosids</taxon>
        <taxon>malvids</taxon>
        <taxon>Brassicales</taxon>
        <taxon>Brassicaceae</taxon>
        <taxon>Brassiceae</taxon>
        <taxon>Brassica</taxon>
    </lineage>
</organism>